<gene>
    <name evidence="1" type="ORF">ABRQ22_05170</name>
</gene>
<name>A0AAU8G3U7_9MICO</name>
<dbReference type="RefSeq" id="WP_353708804.1">
    <property type="nucleotide sequence ID" value="NZ_CP159290.1"/>
</dbReference>
<dbReference type="Gene3D" id="3.40.50.1820">
    <property type="entry name" value="alpha/beta hydrolase"/>
    <property type="match status" value="1"/>
</dbReference>
<reference evidence="1" key="1">
    <citation type="submission" date="2024-06" db="EMBL/GenBank/DDBJ databases">
        <title>Complete genome sequence of the cellulolytic actinobacterium, Cellulosimicrobium ES-005.</title>
        <authorList>
            <person name="Matthews C.T."/>
            <person name="Underwood K.D."/>
            <person name="Ghanchi K.M."/>
            <person name="Fields S.D."/>
            <person name="Gardner S.G."/>
        </authorList>
    </citation>
    <scope>NUCLEOTIDE SEQUENCE</scope>
    <source>
        <strain evidence="1">ES-005</strain>
    </source>
</reference>
<dbReference type="SUPFAM" id="SSF53474">
    <property type="entry name" value="alpha/beta-Hydrolases"/>
    <property type="match status" value="1"/>
</dbReference>
<evidence type="ECO:0000313" key="1">
    <source>
        <dbReference type="EMBL" id="XCH31082.1"/>
    </source>
</evidence>
<evidence type="ECO:0008006" key="2">
    <source>
        <dbReference type="Google" id="ProtNLM"/>
    </source>
</evidence>
<dbReference type="AlphaFoldDB" id="A0AAU8G3U7"/>
<accession>A0AAU8G3U7</accession>
<proteinExistence type="predicted"/>
<protein>
    <recommendedName>
        <fullName evidence="2">AB hydrolase-1 domain-containing protein</fullName>
    </recommendedName>
</protein>
<dbReference type="InterPro" id="IPR029058">
    <property type="entry name" value="AB_hydrolase_fold"/>
</dbReference>
<sequence>MGGEAVDGAGARDTVMRAPNLEAFVPHVEVVELDCGHRIQQELPEETTRLILAGLQRQEAALGS</sequence>
<dbReference type="EMBL" id="CP159290">
    <property type="protein sequence ID" value="XCH31082.1"/>
    <property type="molecule type" value="Genomic_DNA"/>
</dbReference>
<organism evidence="1">
    <name type="scientific">Cellulosimicrobium sp. ES-005</name>
    <dbReference type="NCBI Taxonomy" id="3163031"/>
    <lineage>
        <taxon>Bacteria</taxon>
        <taxon>Bacillati</taxon>
        <taxon>Actinomycetota</taxon>
        <taxon>Actinomycetes</taxon>
        <taxon>Micrococcales</taxon>
        <taxon>Promicromonosporaceae</taxon>
        <taxon>Cellulosimicrobium</taxon>
    </lineage>
</organism>